<keyword evidence="4" id="KW-0812">Transmembrane</keyword>
<evidence type="ECO:0000256" key="4">
    <source>
        <dbReference type="SAM" id="Phobius"/>
    </source>
</evidence>
<dbReference type="SMART" id="SM00326">
    <property type="entry name" value="SH3"/>
    <property type="match status" value="1"/>
</dbReference>
<keyword evidence="7" id="KW-1185">Reference proteome</keyword>
<keyword evidence="1 2" id="KW-0728">SH3 domain</keyword>
<protein>
    <recommendedName>
        <fullName evidence="5">SH3 domain-containing protein</fullName>
    </recommendedName>
</protein>
<dbReference type="Proteomes" id="UP001212841">
    <property type="component" value="Unassembled WGS sequence"/>
</dbReference>
<evidence type="ECO:0000259" key="5">
    <source>
        <dbReference type="PROSITE" id="PS50002"/>
    </source>
</evidence>
<accession>A0AAD5SDJ3</accession>
<keyword evidence="4" id="KW-1133">Transmembrane helix</keyword>
<feature type="compositionally biased region" description="Low complexity" evidence="3">
    <location>
        <begin position="195"/>
        <end position="204"/>
    </location>
</feature>
<dbReference type="Pfam" id="PF14604">
    <property type="entry name" value="SH3_9"/>
    <property type="match status" value="1"/>
</dbReference>
<dbReference type="InterPro" id="IPR036028">
    <property type="entry name" value="SH3-like_dom_sf"/>
</dbReference>
<evidence type="ECO:0000313" key="7">
    <source>
        <dbReference type="Proteomes" id="UP001212841"/>
    </source>
</evidence>
<organism evidence="6 7">
    <name type="scientific">Rhizophlyctis rosea</name>
    <dbReference type="NCBI Taxonomy" id="64517"/>
    <lineage>
        <taxon>Eukaryota</taxon>
        <taxon>Fungi</taxon>
        <taxon>Fungi incertae sedis</taxon>
        <taxon>Chytridiomycota</taxon>
        <taxon>Chytridiomycota incertae sedis</taxon>
        <taxon>Chytridiomycetes</taxon>
        <taxon>Rhizophlyctidales</taxon>
        <taxon>Rhizophlyctidaceae</taxon>
        <taxon>Rhizophlyctis</taxon>
    </lineage>
</organism>
<evidence type="ECO:0000256" key="1">
    <source>
        <dbReference type="ARBA" id="ARBA00022443"/>
    </source>
</evidence>
<dbReference type="Gene3D" id="2.30.30.40">
    <property type="entry name" value="SH3 Domains"/>
    <property type="match status" value="1"/>
</dbReference>
<dbReference type="InterPro" id="IPR001452">
    <property type="entry name" value="SH3_domain"/>
</dbReference>
<evidence type="ECO:0000256" key="3">
    <source>
        <dbReference type="SAM" id="MobiDB-lite"/>
    </source>
</evidence>
<dbReference type="PROSITE" id="PS50002">
    <property type="entry name" value="SH3"/>
    <property type="match status" value="1"/>
</dbReference>
<dbReference type="EMBL" id="JADGJD010000286">
    <property type="protein sequence ID" value="KAJ3052535.1"/>
    <property type="molecule type" value="Genomic_DNA"/>
</dbReference>
<dbReference type="AlphaFoldDB" id="A0AAD5SDJ3"/>
<dbReference type="SUPFAM" id="SSF50044">
    <property type="entry name" value="SH3-domain"/>
    <property type="match status" value="1"/>
</dbReference>
<gene>
    <name evidence="6" type="ORF">HK097_006101</name>
</gene>
<evidence type="ECO:0000256" key="2">
    <source>
        <dbReference type="PROSITE-ProRule" id="PRU00192"/>
    </source>
</evidence>
<comment type="caution">
    <text evidence="6">The sequence shown here is derived from an EMBL/GenBank/DDBJ whole genome shotgun (WGS) entry which is preliminary data.</text>
</comment>
<keyword evidence="4" id="KW-0472">Membrane</keyword>
<evidence type="ECO:0000313" key="6">
    <source>
        <dbReference type="EMBL" id="KAJ3052535.1"/>
    </source>
</evidence>
<dbReference type="CDD" id="cd00174">
    <property type="entry name" value="SH3"/>
    <property type="match status" value="1"/>
</dbReference>
<sequence>MKSNTPVAAIFAGVIVPVLLLGLLGLIVYRLRKSRKKQERKHAEMNTITTPAAYQQTPQLFMQRNGIAQGYYVQQPHTWNPGPIPHLAPNGVNNPVHQLPATTQLSQQAMLRLAQGHHHTPSMVLASTESNTPNRTETLASRPTLRPRQVIMDHPPSYDEVIGDVNLARAFPTLMPATSTQSTPPSKAPIPTARTTSTPDSTQQPTLQSIITLPIYQALWSHSPGNLDEMAMETGDKILVRTEYEDGWCLGLNLTKGGVVGMAPLILLERVEGVEGKDSE</sequence>
<proteinExistence type="predicted"/>
<feature type="domain" description="SH3" evidence="5">
    <location>
        <begin position="211"/>
        <end position="273"/>
    </location>
</feature>
<feature type="region of interest" description="Disordered" evidence="3">
    <location>
        <begin position="176"/>
        <end position="204"/>
    </location>
</feature>
<feature type="transmembrane region" description="Helical" evidence="4">
    <location>
        <begin position="6"/>
        <end position="31"/>
    </location>
</feature>
<feature type="compositionally biased region" description="Polar residues" evidence="3">
    <location>
        <begin position="176"/>
        <end position="185"/>
    </location>
</feature>
<name>A0AAD5SDJ3_9FUNG</name>
<reference evidence="6" key="1">
    <citation type="submission" date="2020-05" db="EMBL/GenBank/DDBJ databases">
        <title>Phylogenomic resolution of chytrid fungi.</title>
        <authorList>
            <person name="Stajich J.E."/>
            <person name="Amses K."/>
            <person name="Simmons R."/>
            <person name="Seto K."/>
            <person name="Myers J."/>
            <person name="Bonds A."/>
            <person name="Quandt C.A."/>
            <person name="Barry K."/>
            <person name="Liu P."/>
            <person name="Grigoriev I."/>
            <person name="Longcore J.E."/>
            <person name="James T.Y."/>
        </authorList>
    </citation>
    <scope>NUCLEOTIDE SEQUENCE</scope>
    <source>
        <strain evidence="6">JEL0318</strain>
    </source>
</reference>